<name>A0A4Q7NMZ8_9BURK</name>
<protein>
    <recommendedName>
        <fullName evidence="5">WD40 repeat protein</fullName>
    </recommendedName>
</protein>
<proteinExistence type="predicted"/>
<keyword evidence="2" id="KW-0732">Signal</keyword>
<evidence type="ECO:0000256" key="1">
    <source>
        <dbReference type="SAM" id="MobiDB-lite"/>
    </source>
</evidence>
<organism evidence="3 4">
    <name type="scientific">Pigmentiphaga kullae</name>
    <dbReference type="NCBI Taxonomy" id="151784"/>
    <lineage>
        <taxon>Bacteria</taxon>
        <taxon>Pseudomonadati</taxon>
        <taxon>Pseudomonadota</taxon>
        <taxon>Betaproteobacteria</taxon>
        <taxon>Burkholderiales</taxon>
        <taxon>Alcaligenaceae</taxon>
        <taxon>Pigmentiphaga</taxon>
    </lineage>
</organism>
<dbReference type="SUPFAM" id="SSF50998">
    <property type="entry name" value="Quinoprotein alcohol dehydrogenase-like"/>
    <property type="match status" value="1"/>
</dbReference>
<feature type="compositionally biased region" description="Polar residues" evidence="1">
    <location>
        <begin position="722"/>
        <end position="740"/>
    </location>
</feature>
<feature type="signal peptide" evidence="2">
    <location>
        <begin position="1"/>
        <end position="29"/>
    </location>
</feature>
<feature type="region of interest" description="Disordered" evidence="1">
    <location>
        <begin position="53"/>
        <end position="106"/>
    </location>
</feature>
<feature type="region of interest" description="Disordered" evidence="1">
    <location>
        <begin position="626"/>
        <end position="672"/>
    </location>
</feature>
<feature type="chain" id="PRO_5021019913" description="WD40 repeat protein" evidence="2">
    <location>
        <begin position="30"/>
        <end position="795"/>
    </location>
</feature>
<dbReference type="InterPro" id="IPR011047">
    <property type="entry name" value="Quinoprotein_ADH-like_sf"/>
</dbReference>
<evidence type="ECO:0000256" key="2">
    <source>
        <dbReference type="SAM" id="SignalP"/>
    </source>
</evidence>
<reference evidence="3 4" key="1">
    <citation type="submission" date="2019-02" db="EMBL/GenBank/DDBJ databases">
        <title>Genomic Encyclopedia of Type Strains, Phase IV (KMG-IV): sequencing the most valuable type-strain genomes for metagenomic binning, comparative biology and taxonomic classification.</title>
        <authorList>
            <person name="Goeker M."/>
        </authorList>
    </citation>
    <scope>NUCLEOTIDE SEQUENCE [LARGE SCALE GENOMIC DNA]</scope>
    <source>
        <strain evidence="3 4">K24</strain>
    </source>
</reference>
<keyword evidence="4" id="KW-1185">Reference proteome</keyword>
<evidence type="ECO:0000313" key="3">
    <source>
        <dbReference type="EMBL" id="RZS86432.1"/>
    </source>
</evidence>
<dbReference type="EMBL" id="SGXC01000001">
    <property type="protein sequence ID" value="RZS86432.1"/>
    <property type="molecule type" value="Genomic_DNA"/>
</dbReference>
<dbReference type="AlphaFoldDB" id="A0A4Q7NMZ8"/>
<dbReference type="Proteomes" id="UP000292445">
    <property type="component" value="Unassembled WGS sequence"/>
</dbReference>
<sequence>MDIPSFPRFRVLRGVAVLAAAGCCWPASAADSGALFRQLGQMIEQTGRVIAEDQRRQEEQEQRAAENARREREQQAQREREAAARQRQQQEAVRQEQEQALQALAPPPEYQGRIVIHKRLLGMQETGNARPDFDITARSTTSISPDGAWLAFEATDGRIMLRDTATGKDRAVPTRVPSGQSSRTLSFVGNEALLVSELKNGSELVDLQGNSLRTLPPGGYFPWPKEVGGRHVVEHLRMTDFDKGRRCLGVSYYDARGAELGGVSVDDADACAARIDDQGRQEFFAQKDGVVSYYVNGAKAGEFRGDDRRPADQYKRLDYRWIGNTPYAYSEMGDWSSPSHRLRIWDVAHGRMLCELPGHVAGIPYADKRGNVLTAQPPVRVNLPDCSMARVSNGNERLLGWGENAYLHDEQTGKVDVLDPSTWQRRITLQTLHRQSPQDRSFSGVFQELPGHPDQVLVTSYATESRIPAQLFDTKTGQLLRTLPAGRFQSGFIIQQDLLTGQSYNWRTRLWRFAHDDSGKPAAAFLAALKKDRFETSAEYQKRLATLTLPHAMKVALRDYDADRGMFIGSWRNVPVMVPLPPAQARQFADAKEMSVTGELRAIDEDYLELRNASVTTPAGQTVKLVLPDGPAPKAQPRPQAAGARDGGAAQASSGAAAARASSGQGGGGRCTGTMAHLAPQLRPYTNPLLAEVRKEALQMDVASTLAKVKAGGGNAEVLRQQAEQSDQAARDSATTANQSDGGGNSIARADNGTLPLNWPCEGIHSSAVCNYVMMRWQALLTREIASLYATCQGG</sequence>
<gene>
    <name evidence="3" type="ORF">EV675_2474</name>
</gene>
<dbReference type="RefSeq" id="WP_130357524.1">
    <property type="nucleotide sequence ID" value="NZ_SGXC01000001.1"/>
</dbReference>
<feature type="compositionally biased region" description="Low complexity" evidence="1">
    <location>
        <begin position="637"/>
        <end position="663"/>
    </location>
</feature>
<feature type="region of interest" description="Disordered" evidence="1">
    <location>
        <begin position="720"/>
        <end position="749"/>
    </location>
</feature>
<evidence type="ECO:0000313" key="4">
    <source>
        <dbReference type="Proteomes" id="UP000292445"/>
    </source>
</evidence>
<accession>A0A4Q7NMZ8</accession>
<evidence type="ECO:0008006" key="5">
    <source>
        <dbReference type="Google" id="ProtNLM"/>
    </source>
</evidence>
<feature type="compositionally biased region" description="Low complexity" evidence="1">
    <location>
        <begin position="85"/>
        <end position="104"/>
    </location>
</feature>
<comment type="caution">
    <text evidence="3">The sequence shown here is derived from an EMBL/GenBank/DDBJ whole genome shotgun (WGS) entry which is preliminary data.</text>
</comment>
<dbReference type="OrthoDB" id="8670624at2"/>
<feature type="compositionally biased region" description="Basic and acidic residues" evidence="1">
    <location>
        <begin position="53"/>
        <end position="84"/>
    </location>
</feature>